<evidence type="ECO:0000256" key="1">
    <source>
        <dbReference type="SAM" id="MobiDB-lite"/>
    </source>
</evidence>
<evidence type="ECO:0000313" key="3">
    <source>
        <dbReference type="Proteomes" id="UP001165042"/>
    </source>
</evidence>
<gene>
    <name evidence="2" type="ORF">Aglo03_03200</name>
</gene>
<dbReference type="AlphaFoldDB" id="A0A9W6QJ19"/>
<accession>A0A9W6QJ19</accession>
<dbReference type="EMBL" id="BSSD01000001">
    <property type="protein sequence ID" value="GLW89504.1"/>
    <property type="molecule type" value="Genomic_DNA"/>
</dbReference>
<evidence type="ECO:0000313" key="2">
    <source>
        <dbReference type="EMBL" id="GLW89504.1"/>
    </source>
</evidence>
<dbReference type="Proteomes" id="UP001165042">
    <property type="component" value="Unassembled WGS sequence"/>
</dbReference>
<keyword evidence="3" id="KW-1185">Reference proteome</keyword>
<feature type="compositionally biased region" description="Basic residues" evidence="1">
    <location>
        <begin position="1"/>
        <end position="10"/>
    </location>
</feature>
<reference evidence="2" key="1">
    <citation type="submission" date="2023-02" db="EMBL/GenBank/DDBJ databases">
        <title>Actinokineospora globicatena NBRC 15670.</title>
        <authorList>
            <person name="Ichikawa N."/>
            <person name="Sato H."/>
            <person name="Tonouchi N."/>
        </authorList>
    </citation>
    <scope>NUCLEOTIDE SEQUENCE</scope>
    <source>
        <strain evidence="2">NBRC 15670</strain>
    </source>
</reference>
<proteinExistence type="predicted"/>
<feature type="region of interest" description="Disordered" evidence="1">
    <location>
        <begin position="1"/>
        <end position="55"/>
    </location>
</feature>
<name>A0A9W6QJ19_9PSEU</name>
<feature type="region of interest" description="Disordered" evidence="1">
    <location>
        <begin position="71"/>
        <end position="96"/>
    </location>
</feature>
<comment type="caution">
    <text evidence="2">The sequence shown here is derived from an EMBL/GenBank/DDBJ whole genome shotgun (WGS) entry which is preliminary data.</text>
</comment>
<sequence>MKAHTARPRLTHPTTPQAALTVTLPDNPANPTIPAPRNHSVALRDPPGDTPPRPKGLNAVVAIALSNVTLGDQLGGAPAPPKRPLLSHRGERAAAR</sequence>
<protein>
    <submittedName>
        <fullName evidence="2">Uncharacterized protein</fullName>
    </submittedName>
</protein>
<organism evidence="2 3">
    <name type="scientific">Actinokineospora globicatena</name>
    <dbReference type="NCBI Taxonomy" id="103729"/>
    <lineage>
        <taxon>Bacteria</taxon>
        <taxon>Bacillati</taxon>
        <taxon>Actinomycetota</taxon>
        <taxon>Actinomycetes</taxon>
        <taxon>Pseudonocardiales</taxon>
        <taxon>Pseudonocardiaceae</taxon>
        <taxon>Actinokineospora</taxon>
    </lineage>
</organism>